<name>A0A0B1TJL5_OESDE</name>
<accession>A0A0B1TJL5</accession>
<dbReference type="Proteomes" id="UP000053660">
    <property type="component" value="Unassembled WGS sequence"/>
</dbReference>
<organism evidence="2 3">
    <name type="scientific">Oesophagostomum dentatum</name>
    <name type="common">Nodular worm</name>
    <dbReference type="NCBI Taxonomy" id="61180"/>
    <lineage>
        <taxon>Eukaryota</taxon>
        <taxon>Metazoa</taxon>
        <taxon>Ecdysozoa</taxon>
        <taxon>Nematoda</taxon>
        <taxon>Chromadorea</taxon>
        <taxon>Rhabditida</taxon>
        <taxon>Rhabditina</taxon>
        <taxon>Rhabditomorpha</taxon>
        <taxon>Strongyloidea</taxon>
        <taxon>Strongylidae</taxon>
        <taxon>Oesophagostomum</taxon>
    </lineage>
</organism>
<keyword evidence="3" id="KW-1185">Reference proteome</keyword>
<dbReference type="AlphaFoldDB" id="A0A0B1TJL5"/>
<reference evidence="2 3" key="1">
    <citation type="submission" date="2014-03" db="EMBL/GenBank/DDBJ databases">
        <title>Draft genome of the hookworm Oesophagostomum dentatum.</title>
        <authorList>
            <person name="Mitreva M."/>
        </authorList>
    </citation>
    <scope>NUCLEOTIDE SEQUENCE [LARGE SCALE GENOMIC DNA]</scope>
    <source>
        <strain evidence="2 3">OD-Hann</strain>
    </source>
</reference>
<feature type="region of interest" description="Disordered" evidence="1">
    <location>
        <begin position="161"/>
        <end position="208"/>
    </location>
</feature>
<gene>
    <name evidence="2" type="ORF">OESDEN_04028</name>
</gene>
<sequence>MESSSGSTEVDSTTYASSEFSDGDLADVICDQLEEMGIDVYMMEDEDLIREMSSAVKTLKGPTNSTAARRLRLLIAHDRITTDYLFNLDVTPIKRRLNVISSDLTRAVAVMRSDCDVDTLLDAMRGGCVSEPSAKRLKSEEVKAETKRRVEALLKQLAEQRHATNEEQGTLAEATSAEPDPDGAKEWFDGEDGPSTSAPTEISENAAGNLDEEARLDAIVQSKVRSHIEKAAARRHALKSKKQRVSAQQAEHSVLQRTEAHTHIHATSPLNVGIFDDDDALLSFDSPYMEESFANDSALDFTPKEPSVSVSLQHLERGTLSPPHDAHATTVDPSNTHASDNVDLDLFDGFDFLF</sequence>
<feature type="compositionally biased region" description="Polar residues" evidence="1">
    <location>
        <begin position="194"/>
        <end position="203"/>
    </location>
</feature>
<protein>
    <submittedName>
        <fullName evidence="2">Uncharacterized protein</fullName>
    </submittedName>
</protein>
<evidence type="ECO:0000256" key="1">
    <source>
        <dbReference type="SAM" id="MobiDB-lite"/>
    </source>
</evidence>
<dbReference type="OrthoDB" id="5835567at2759"/>
<evidence type="ECO:0000313" key="2">
    <source>
        <dbReference type="EMBL" id="KHJ96012.1"/>
    </source>
</evidence>
<proteinExistence type="predicted"/>
<evidence type="ECO:0000313" key="3">
    <source>
        <dbReference type="Proteomes" id="UP000053660"/>
    </source>
</evidence>
<dbReference type="EMBL" id="KN549786">
    <property type="protein sequence ID" value="KHJ96012.1"/>
    <property type="molecule type" value="Genomic_DNA"/>
</dbReference>